<dbReference type="AlphaFoldDB" id="A0A2W5E175"/>
<evidence type="ECO:0000256" key="1">
    <source>
        <dbReference type="SAM" id="Phobius"/>
    </source>
</evidence>
<evidence type="ECO:0000313" key="3">
    <source>
        <dbReference type="Proteomes" id="UP000249633"/>
    </source>
</evidence>
<name>A0A2W5E175_9BURK</name>
<feature type="transmembrane region" description="Helical" evidence="1">
    <location>
        <begin position="6"/>
        <end position="24"/>
    </location>
</feature>
<organism evidence="2 3">
    <name type="scientific">Roseateles depolymerans</name>
    <dbReference type="NCBI Taxonomy" id="76731"/>
    <lineage>
        <taxon>Bacteria</taxon>
        <taxon>Pseudomonadati</taxon>
        <taxon>Pseudomonadota</taxon>
        <taxon>Betaproteobacteria</taxon>
        <taxon>Burkholderiales</taxon>
        <taxon>Sphaerotilaceae</taxon>
        <taxon>Roseateles</taxon>
    </lineage>
</organism>
<gene>
    <name evidence="2" type="ORF">DI603_03450</name>
</gene>
<protein>
    <submittedName>
        <fullName evidence="2">Uncharacterized protein</fullName>
    </submittedName>
</protein>
<keyword evidence="1" id="KW-0472">Membrane</keyword>
<keyword evidence="1" id="KW-1133">Transmembrane helix</keyword>
<keyword evidence="1" id="KW-0812">Transmembrane</keyword>
<accession>A0A2W5E175</accession>
<comment type="caution">
    <text evidence="2">The sequence shown here is derived from an EMBL/GenBank/DDBJ whole genome shotgun (WGS) entry which is preliminary data.</text>
</comment>
<dbReference type="Proteomes" id="UP000249633">
    <property type="component" value="Unassembled WGS sequence"/>
</dbReference>
<proteinExistence type="predicted"/>
<evidence type="ECO:0000313" key="2">
    <source>
        <dbReference type="EMBL" id="PZP35834.1"/>
    </source>
</evidence>
<sequence>MLIARLLIGLLLFAAIVCFALYIATRQARWRRLGLIIVKWTVIAGLGFFGVLILERLALLL</sequence>
<dbReference type="EMBL" id="QFOD01000002">
    <property type="protein sequence ID" value="PZP35834.1"/>
    <property type="molecule type" value="Genomic_DNA"/>
</dbReference>
<feature type="transmembrane region" description="Helical" evidence="1">
    <location>
        <begin position="36"/>
        <end position="54"/>
    </location>
</feature>
<reference evidence="2 3" key="1">
    <citation type="submission" date="2017-08" db="EMBL/GenBank/DDBJ databases">
        <title>Infants hospitalized years apart are colonized by the same room-sourced microbial strains.</title>
        <authorList>
            <person name="Brooks B."/>
            <person name="Olm M.R."/>
            <person name="Firek B.A."/>
            <person name="Baker R."/>
            <person name="Thomas B.C."/>
            <person name="Morowitz M.J."/>
            <person name="Banfield J.F."/>
        </authorList>
    </citation>
    <scope>NUCLEOTIDE SEQUENCE [LARGE SCALE GENOMIC DNA]</scope>
    <source>
        <strain evidence="2">S2_012_000_R2_81</strain>
    </source>
</reference>